<dbReference type="SUPFAM" id="SSF109854">
    <property type="entry name" value="DinB/YfiT-like putative metalloenzymes"/>
    <property type="match status" value="1"/>
</dbReference>
<evidence type="ECO:0000256" key="3">
    <source>
        <dbReference type="ARBA" id="ARBA00022801"/>
    </source>
</evidence>
<dbReference type="NCBIfam" id="NF009807">
    <property type="entry name" value="PRK13291.1"/>
    <property type="match status" value="1"/>
</dbReference>
<feature type="domain" description="DinB-like" evidence="5">
    <location>
        <begin position="36"/>
        <end position="169"/>
    </location>
</feature>
<dbReference type="EMBL" id="CP136051">
    <property type="protein sequence ID" value="WOK05685.1"/>
    <property type="molecule type" value="Genomic_DNA"/>
</dbReference>
<evidence type="ECO:0000256" key="2">
    <source>
        <dbReference type="ARBA" id="ARBA00022723"/>
    </source>
</evidence>
<evidence type="ECO:0000259" key="5">
    <source>
        <dbReference type="Pfam" id="PF12867"/>
    </source>
</evidence>
<dbReference type="InterPro" id="IPR023774">
    <property type="entry name" value="Put_metal_dep_hydrolase_YfiT"/>
</dbReference>
<sequence length="178" mass="20666">MENLEALKYPIGDFIPPKDTSLAMRSHWIEDIAHLPSQLRTAVVGLSEEQLETPYRPGGWTIRQVVHHIPDSHMNSYMRFRLALTEDNPTIRPYEEQLWAELPDAAHGEIDLSLDLLEMLHKRWVVLLKAMSEQDYQRAFVHPASGKTSRLATVLAMYSWHGRHHLAHITELKKRMGW</sequence>
<organism evidence="6 7">
    <name type="scientific">Imperialibacter roseus</name>
    <dbReference type="NCBI Taxonomy" id="1324217"/>
    <lineage>
        <taxon>Bacteria</taxon>
        <taxon>Pseudomonadati</taxon>
        <taxon>Bacteroidota</taxon>
        <taxon>Cytophagia</taxon>
        <taxon>Cytophagales</taxon>
        <taxon>Flammeovirgaceae</taxon>
        <taxon>Imperialibacter</taxon>
    </lineage>
</organism>
<keyword evidence="4" id="KW-0862">Zinc</keyword>
<dbReference type="Gene3D" id="1.20.120.450">
    <property type="entry name" value="dinb family like domain"/>
    <property type="match status" value="1"/>
</dbReference>
<dbReference type="Pfam" id="PF12867">
    <property type="entry name" value="DinB_2"/>
    <property type="match status" value="1"/>
</dbReference>
<keyword evidence="3 6" id="KW-0378">Hydrolase</keyword>
<accession>A0ABZ0IKY9</accession>
<dbReference type="GO" id="GO:0016787">
    <property type="term" value="F:hydrolase activity"/>
    <property type="evidence" value="ECO:0007669"/>
    <property type="project" value="UniProtKB-KW"/>
</dbReference>
<keyword evidence="1" id="KW-0963">Cytoplasm</keyword>
<keyword evidence="7" id="KW-1185">Reference proteome</keyword>
<proteinExistence type="inferred from homology"/>
<keyword evidence="2" id="KW-0479">Metal-binding</keyword>
<evidence type="ECO:0000313" key="7">
    <source>
        <dbReference type="Proteomes" id="UP001302349"/>
    </source>
</evidence>
<evidence type="ECO:0000313" key="6">
    <source>
        <dbReference type="EMBL" id="WOK05685.1"/>
    </source>
</evidence>
<name>A0ABZ0IKY9_9BACT</name>
<dbReference type="HAMAP" id="MF_01256">
    <property type="entry name" value="YfiT_hydrol"/>
    <property type="match status" value="1"/>
</dbReference>
<evidence type="ECO:0000256" key="4">
    <source>
        <dbReference type="ARBA" id="ARBA00022833"/>
    </source>
</evidence>
<reference evidence="6 7" key="1">
    <citation type="journal article" date="2023" name="Microbiol. Resour. Announc.">
        <title>Complete Genome Sequence of Imperialibacter roseus strain P4T.</title>
        <authorList>
            <person name="Tizabi D.R."/>
            <person name="Bachvaroff T."/>
            <person name="Hill R.T."/>
        </authorList>
    </citation>
    <scope>NUCLEOTIDE SEQUENCE [LARGE SCALE GENOMIC DNA]</scope>
    <source>
        <strain evidence="6 7">P4T</strain>
    </source>
</reference>
<gene>
    <name evidence="6" type="ORF">RT717_21655</name>
</gene>
<evidence type="ECO:0000256" key="1">
    <source>
        <dbReference type="ARBA" id="ARBA00022490"/>
    </source>
</evidence>
<dbReference type="InterPro" id="IPR024775">
    <property type="entry name" value="DinB-like"/>
</dbReference>
<dbReference type="RefSeq" id="WP_317488443.1">
    <property type="nucleotide sequence ID" value="NZ_CP136051.1"/>
</dbReference>
<dbReference type="InterPro" id="IPR034660">
    <property type="entry name" value="DinB/YfiT-like"/>
</dbReference>
<dbReference type="Proteomes" id="UP001302349">
    <property type="component" value="Chromosome"/>
</dbReference>
<protein>
    <submittedName>
        <fullName evidence="6">Metal-dependent hydrolase</fullName>
    </submittedName>
</protein>